<gene>
    <name evidence="12" type="ORF">OSB1V03_LOCUS2278</name>
</gene>
<dbReference type="GO" id="GO:0005634">
    <property type="term" value="C:nucleus"/>
    <property type="evidence" value="ECO:0007669"/>
    <property type="project" value="TreeGrafter"/>
</dbReference>
<dbReference type="GO" id="GO:0005737">
    <property type="term" value="C:cytoplasm"/>
    <property type="evidence" value="ECO:0007669"/>
    <property type="project" value="TreeGrafter"/>
</dbReference>
<dbReference type="GO" id="GO:0005524">
    <property type="term" value="F:ATP binding"/>
    <property type="evidence" value="ECO:0007669"/>
    <property type="project" value="UniProtKB-KW"/>
</dbReference>
<dbReference type="Pfam" id="PF00069">
    <property type="entry name" value="Pkinase"/>
    <property type="match status" value="1"/>
</dbReference>
<dbReference type="SUPFAM" id="SSF56112">
    <property type="entry name" value="Protein kinase-like (PK-like)"/>
    <property type="match status" value="1"/>
</dbReference>
<dbReference type="EMBL" id="CAJPIZ010000767">
    <property type="protein sequence ID" value="CAG2102238.1"/>
    <property type="molecule type" value="Genomic_DNA"/>
</dbReference>
<evidence type="ECO:0000256" key="5">
    <source>
        <dbReference type="ARBA" id="ARBA00022777"/>
    </source>
</evidence>
<evidence type="ECO:0000256" key="2">
    <source>
        <dbReference type="ARBA" id="ARBA00022527"/>
    </source>
</evidence>
<proteinExistence type="inferred from homology"/>
<evidence type="ECO:0000256" key="8">
    <source>
        <dbReference type="ARBA" id="ARBA00037982"/>
    </source>
</evidence>
<comment type="catalytic activity">
    <reaction evidence="10">
        <text>L-seryl-[protein] + ATP = O-phospho-L-seryl-[protein] + ADP + H(+)</text>
        <dbReference type="Rhea" id="RHEA:17989"/>
        <dbReference type="Rhea" id="RHEA-COMP:9863"/>
        <dbReference type="Rhea" id="RHEA-COMP:11604"/>
        <dbReference type="ChEBI" id="CHEBI:15378"/>
        <dbReference type="ChEBI" id="CHEBI:29999"/>
        <dbReference type="ChEBI" id="CHEBI:30616"/>
        <dbReference type="ChEBI" id="CHEBI:83421"/>
        <dbReference type="ChEBI" id="CHEBI:456216"/>
        <dbReference type="EC" id="2.7.11.1"/>
    </reaction>
    <physiologicalReaction direction="left-to-right" evidence="10">
        <dbReference type="Rhea" id="RHEA:17990"/>
    </physiologicalReaction>
</comment>
<reference evidence="12" key="1">
    <citation type="submission" date="2020-11" db="EMBL/GenBank/DDBJ databases">
        <authorList>
            <person name="Tran Van P."/>
        </authorList>
    </citation>
    <scope>NUCLEOTIDE SEQUENCE</scope>
</reference>
<keyword evidence="13" id="KW-1185">Reference proteome</keyword>
<dbReference type="AlphaFoldDB" id="A0A7R9KF82"/>
<feature type="domain" description="Protein kinase" evidence="11">
    <location>
        <begin position="1"/>
        <end position="206"/>
    </location>
</feature>
<evidence type="ECO:0000256" key="1">
    <source>
        <dbReference type="ARBA" id="ARBA00012513"/>
    </source>
</evidence>
<evidence type="ECO:0000313" key="13">
    <source>
        <dbReference type="Proteomes" id="UP000759131"/>
    </source>
</evidence>
<dbReference type="Gene3D" id="1.10.510.10">
    <property type="entry name" value="Transferase(Phosphotransferase) domain 1"/>
    <property type="match status" value="1"/>
</dbReference>
<dbReference type="InterPro" id="IPR000719">
    <property type="entry name" value="Prot_kinase_dom"/>
</dbReference>
<evidence type="ECO:0000256" key="4">
    <source>
        <dbReference type="ARBA" id="ARBA00022741"/>
    </source>
</evidence>
<dbReference type="PANTHER" id="PTHR11042">
    <property type="entry name" value="EUKARYOTIC TRANSLATION INITIATION FACTOR 2-ALPHA KINASE EIF2-ALPHA KINASE -RELATED"/>
    <property type="match status" value="1"/>
</dbReference>
<keyword evidence="3" id="KW-0808">Transferase</keyword>
<evidence type="ECO:0000256" key="9">
    <source>
        <dbReference type="ARBA" id="ARBA00048659"/>
    </source>
</evidence>
<evidence type="ECO:0000313" key="12">
    <source>
        <dbReference type="EMBL" id="CAD7621808.1"/>
    </source>
</evidence>
<dbReference type="EMBL" id="OC855342">
    <property type="protein sequence ID" value="CAD7621808.1"/>
    <property type="molecule type" value="Genomic_DNA"/>
</dbReference>
<keyword evidence="7" id="KW-0652">Protein synthesis inhibitor</keyword>
<comment type="catalytic activity">
    <reaction evidence="9">
        <text>L-threonyl-[protein] + ATP = O-phospho-L-threonyl-[protein] + ADP + H(+)</text>
        <dbReference type="Rhea" id="RHEA:46608"/>
        <dbReference type="Rhea" id="RHEA-COMP:11060"/>
        <dbReference type="Rhea" id="RHEA-COMP:11605"/>
        <dbReference type="ChEBI" id="CHEBI:15378"/>
        <dbReference type="ChEBI" id="CHEBI:30013"/>
        <dbReference type="ChEBI" id="CHEBI:30616"/>
        <dbReference type="ChEBI" id="CHEBI:61977"/>
        <dbReference type="ChEBI" id="CHEBI:456216"/>
        <dbReference type="EC" id="2.7.11.1"/>
    </reaction>
    <physiologicalReaction direction="left-to-right" evidence="9">
        <dbReference type="Rhea" id="RHEA:46609"/>
    </physiologicalReaction>
</comment>
<evidence type="ECO:0000256" key="3">
    <source>
        <dbReference type="ARBA" id="ARBA00022679"/>
    </source>
</evidence>
<comment type="similarity">
    <text evidence="8">Belongs to the protein kinase superfamily. Ser/Thr protein kinase family. GCN2 subfamily.</text>
</comment>
<organism evidence="12">
    <name type="scientific">Medioppia subpectinata</name>
    <dbReference type="NCBI Taxonomy" id="1979941"/>
    <lineage>
        <taxon>Eukaryota</taxon>
        <taxon>Metazoa</taxon>
        <taxon>Ecdysozoa</taxon>
        <taxon>Arthropoda</taxon>
        <taxon>Chelicerata</taxon>
        <taxon>Arachnida</taxon>
        <taxon>Acari</taxon>
        <taxon>Acariformes</taxon>
        <taxon>Sarcoptiformes</taxon>
        <taxon>Oribatida</taxon>
        <taxon>Brachypylina</taxon>
        <taxon>Oppioidea</taxon>
        <taxon>Oppiidae</taxon>
        <taxon>Medioppia</taxon>
    </lineage>
</organism>
<dbReference type="InterPro" id="IPR050339">
    <property type="entry name" value="CC_SR_Kinase"/>
</dbReference>
<evidence type="ECO:0000256" key="7">
    <source>
        <dbReference type="ARBA" id="ARBA00023193"/>
    </source>
</evidence>
<dbReference type="OrthoDB" id="4062651at2759"/>
<dbReference type="InterPro" id="IPR008271">
    <property type="entry name" value="Ser/Thr_kinase_AS"/>
</dbReference>
<keyword evidence="4" id="KW-0547">Nucleotide-binding</keyword>
<dbReference type="PANTHER" id="PTHR11042:SF160">
    <property type="entry name" value="EUKARYOTIC TRANSLATION INITIATION FACTOR 2-ALPHA KINASE 1"/>
    <property type="match status" value="1"/>
</dbReference>
<evidence type="ECO:0000256" key="6">
    <source>
        <dbReference type="ARBA" id="ARBA00022840"/>
    </source>
</evidence>
<sequence length="206" mass="24225">MYSFSEAKKQKVLKEVNNLKKLDSNFVVKYYDSWLESNHLYIQMQFCSQSLKSLLKDKPIVFERQPEEPIDCIFEHFITCEIFKEILQCVQYLHELDPPVIHRDLKPDNILIAHNINNNRFIKLCDFGLATELVIDKGTDARYEHTVVGTSRYMAPEVYYGRYNHKSDIFSLSIIGEQLFVINLQEYSRFGGSKSINVQNIRNPYL</sequence>
<dbReference type="SMART" id="SM00220">
    <property type="entry name" value="S_TKc"/>
    <property type="match status" value="1"/>
</dbReference>
<keyword evidence="2" id="KW-0723">Serine/threonine-protein kinase</keyword>
<evidence type="ECO:0000259" key="11">
    <source>
        <dbReference type="PROSITE" id="PS50011"/>
    </source>
</evidence>
<dbReference type="InterPro" id="IPR011009">
    <property type="entry name" value="Kinase-like_dom_sf"/>
</dbReference>
<accession>A0A7R9KF82</accession>
<protein>
    <recommendedName>
        <fullName evidence="1">non-specific serine/threonine protein kinase</fullName>
        <ecNumber evidence="1">2.7.11.1</ecNumber>
    </recommendedName>
</protein>
<dbReference type="PROSITE" id="PS00108">
    <property type="entry name" value="PROTEIN_KINASE_ST"/>
    <property type="match status" value="1"/>
</dbReference>
<name>A0A7R9KF82_9ACAR</name>
<evidence type="ECO:0000256" key="10">
    <source>
        <dbReference type="ARBA" id="ARBA00048977"/>
    </source>
</evidence>
<dbReference type="GO" id="GO:0004694">
    <property type="term" value="F:eukaryotic translation initiation factor 2alpha kinase activity"/>
    <property type="evidence" value="ECO:0007669"/>
    <property type="project" value="TreeGrafter"/>
</dbReference>
<dbReference type="GO" id="GO:0017148">
    <property type="term" value="P:negative regulation of translation"/>
    <property type="evidence" value="ECO:0007669"/>
    <property type="project" value="UniProtKB-KW"/>
</dbReference>
<keyword evidence="5" id="KW-0418">Kinase</keyword>
<dbReference type="PROSITE" id="PS50011">
    <property type="entry name" value="PROTEIN_KINASE_DOM"/>
    <property type="match status" value="1"/>
</dbReference>
<dbReference type="Proteomes" id="UP000759131">
    <property type="component" value="Unassembled WGS sequence"/>
</dbReference>
<keyword evidence="6" id="KW-0067">ATP-binding</keyword>
<dbReference type="EC" id="2.7.11.1" evidence="1"/>